<reference evidence="3" key="1">
    <citation type="submission" date="2019-11" db="EMBL/GenBank/DDBJ databases">
        <title>Microbial mats filling the niche in hypersaline microbial mats.</title>
        <authorList>
            <person name="Wong H.L."/>
            <person name="Macleod F.I."/>
            <person name="White R.A. III"/>
            <person name="Burns B.P."/>
        </authorList>
    </citation>
    <scope>NUCLEOTIDE SEQUENCE</scope>
    <source>
        <strain evidence="3">Rbin_158</strain>
    </source>
</reference>
<evidence type="ECO:0000256" key="2">
    <source>
        <dbReference type="SAM" id="SignalP"/>
    </source>
</evidence>
<dbReference type="CDD" id="cd07012">
    <property type="entry name" value="PBP2_Bug_TTT"/>
    <property type="match status" value="1"/>
</dbReference>
<dbReference type="InterPro" id="IPR042100">
    <property type="entry name" value="Bug_dom1"/>
</dbReference>
<evidence type="ECO:0000313" key="4">
    <source>
        <dbReference type="Proteomes" id="UP000649604"/>
    </source>
</evidence>
<dbReference type="AlphaFoldDB" id="A0A9D5Q5I7"/>
<dbReference type="Gene3D" id="3.40.190.150">
    <property type="entry name" value="Bordetella uptake gene, domain 1"/>
    <property type="match status" value="1"/>
</dbReference>
<dbReference type="Gene3D" id="3.40.190.10">
    <property type="entry name" value="Periplasmic binding protein-like II"/>
    <property type="match status" value="1"/>
</dbReference>
<sequence>MRKLFMIGMLVGVLCAVSLPGVSAEEYPTKPIQIIVPWPAGGRTDINARMFASIAPKYLGQPVVVINKAGGGSIIGGDFVAKAKPDGYTLLAITPGTNVFPPVFKKSPYGPYDFDPIGQIGSSTMAIASNPDKAWQNVQELIDYAQAHPGEVTYACVALKAPQLGFLRWANKVGVEFKHFPVQNDAQAVESALGGHADIAMTSSVATIVSHVAAKKLNALMVFSEKRDDTLPDTPTAVELGYDVVASPYTGIAGPKGLPEDVLAKLRMVFKQVMEDEDFLKIMAKIGESVDPKFGEEFLDVWKNDFEGYSEVVETMGLAQ</sequence>
<evidence type="ECO:0008006" key="5">
    <source>
        <dbReference type="Google" id="ProtNLM"/>
    </source>
</evidence>
<dbReference type="InterPro" id="IPR005064">
    <property type="entry name" value="BUG"/>
</dbReference>
<comment type="caution">
    <text evidence="3">The sequence shown here is derived from an EMBL/GenBank/DDBJ whole genome shotgun (WGS) entry which is preliminary data.</text>
</comment>
<dbReference type="PANTHER" id="PTHR42928:SF5">
    <property type="entry name" value="BLR1237 PROTEIN"/>
    <property type="match status" value="1"/>
</dbReference>
<feature type="signal peptide" evidence="2">
    <location>
        <begin position="1"/>
        <end position="24"/>
    </location>
</feature>
<evidence type="ECO:0000256" key="1">
    <source>
        <dbReference type="ARBA" id="ARBA00006987"/>
    </source>
</evidence>
<proteinExistence type="inferred from homology"/>
<keyword evidence="2" id="KW-0732">Signal</keyword>
<dbReference type="SUPFAM" id="SSF53850">
    <property type="entry name" value="Periplasmic binding protein-like II"/>
    <property type="match status" value="1"/>
</dbReference>
<comment type="similarity">
    <text evidence="1">Belongs to the UPF0065 (bug) family.</text>
</comment>
<dbReference type="EMBL" id="WJJP01000313">
    <property type="protein sequence ID" value="MBD3324869.1"/>
    <property type="molecule type" value="Genomic_DNA"/>
</dbReference>
<accession>A0A9D5Q5I7</accession>
<feature type="chain" id="PRO_5039457496" description="Tripartite tricarboxylate transporter substrate binding protein" evidence="2">
    <location>
        <begin position="25"/>
        <end position="320"/>
    </location>
</feature>
<organism evidence="3 4">
    <name type="scientific">candidate division KSB3 bacterium</name>
    <dbReference type="NCBI Taxonomy" id="2044937"/>
    <lineage>
        <taxon>Bacteria</taxon>
        <taxon>candidate division KSB3</taxon>
    </lineage>
</organism>
<gene>
    <name evidence="3" type="ORF">GF339_09810</name>
</gene>
<evidence type="ECO:0000313" key="3">
    <source>
        <dbReference type="EMBL" id="MBD3324869.1"/>
    </source>
</evidence>
<dbReference type="PIRSF" id="PIRSF017082">
    <property type="entry name" value="YflP"/>
    <property type="match status" value="1"/>
</dbReference>
<dbReference type="Proteomes" id="UP000649604">
    <property type="component" value="Unassembled WGS sequence"/>
</dbReference>
<dbReference type="Pfam" id="PF03401">
    <property type="entry name" value="TctC"/>
    <property type="match status" value="1"/>
</dbReference>
<dbReference type="PANTHER" id="PTHR42928">
    <property type="entry name" value="TRICARBOXYLATE-BINDING PROTEIN"/>
    <property type="match status" value="1"/>
</dbReference>
<name>A0A9D5Q5I7_9BACT</name>
<protein>
    <recommendedName>
        <fullName evidence="5">Tripartite tricarboxylate transporter substrate binding protein</fullName>
    </recommendedName>
</protein>